<dbReference type="PANTHER" id="PTHR46268:SF6">
    <property type="entry name" value="UNIVERSAL STRESS PROTEIN UP12"/>
    <property type="match status" value="1"/>
</dbReference>
<dbReference type="InterPro" id="IPR006015">
    <property type="entry name" value="Universal_stress_UspA"/>
</dbReference>
<feature type="domain" description="UspA" evidence="3">
    <location>
        <begin position="5"/>
        <end position="145"/>
    </location>
</feature>
<dbReference type="CDD" id="cd00293">
    <property type="entry name" value="USP-like"/>
    <property type="match status" value="1"/>
</dbReference>
<evidence type="ECO:0000313" key="4">
    <source>
        <dbReference type="EMBL" id="EJZ84502.1"/>
    </source>
</evidence>
<accession>K0YLP3</accession>
<dbReference type="InterPro" id="IPR006016">
    <property type="entry name" value="UspA"/>
</dbReference>
<gene>
    <name evidence="4" type="ORF">HMPREF9451_00103</name>
</gene>
<organism evidence="4 5">
    <name type="scientific">Slackia piriformis YIT 12062</name>
    <dbReference type="NCBI Taxonomy" id="742818"/>
    <lineage>
        <taxon>Bacteria</taxon>
        <taxon>Bacillati</taxon>
        <taxon>Actinomycetota</taxon>
        <taxon>Coriobacteriia</taxon>
        <taxon>Eggerthellales</taxon>
        <taxon>Eggerthellaceae</taxon>
        <taxon>Slackia</taxon>
    </lineage>
</organism>
<protein>
    <recommendedName>
        <fullName evidence="2">Universal stress protein</fullName>
    </recommendedName>
</protein>
<dbReference type="RefSeq" id="WP_009138344.1">
    <property type="nucleotide sequence ID" value="NZ_JH815198.1"/>
</dbReference>
<evidence type="ECO:0000259" key="3">
    <source>
        <dbReference type="Pfam" id="PF00582"/>
    </source>
</evidence>
<comment type="caution">
    <text evidence="4">The sequence shown here is derived from an EMBL/GenBank/DDBJ whole genome shotgun (WGS) entry which is preliminary data.</text>
</comment>
<reference evidence="4 5" key="1">
    <citation type="submission" date="2012-08" db="EMBL/GenBank/DDBJ databases">
        <title>The Genome Sequence of Slackia piriformis YIT 12062.</title>
        <authorList>
            <consortium name="The Broad Institute Genome Sequencing Platform"/>
            <person name="Earl A."/>
            <person name="Ward D."/>
            <person name="Feldgarden M."/>
            <person name="Gevers D."/>
            <person name="Morotomi M."/>
            <person name="Walker B."/>
            <person name="Young S.K."/>
            <person name="Zeng Q."/>
            <person name="Gargeya S."/>
            <person name="Fitzgerald M."/>
            <person name="Haas B."/>
            <person name="Abouelleil A."/>
            <person name="Alvarado L."/>
            <person name="Arachchi H.M."/>
            <person name="Berlin A.M."/>
            <person name="Chapman S.B."/>
            <person name="Goldberg J."/>
            <person name="Griggs A."/>
            <person name="Gujja S."/>
            <person name="Hansen M."/>
            <person name="Howarth C."/>
            <person name="Imamovic A."/>
            <person name="Larimer J."/>
            <person name="McCowen C."/>
            <person name="Montmayeur A."/>
            <person name="Murphy C."/>
            <person name="Neiman D."/>
            <person name="Pearson M."/>
            <person name="Priest M."/>
            <person name="Roberts A."/>
            <person name="Saif S."/>
            <person name="Shea T."/>
            <person name="Sisk P."/>
            <person name="Sykes S."/>
            <person name="Wortman J."/>
            <person name="Nusbaum C."/>
            <person name="Birren B."/>
        </authorList>
    </citation>
    <scope>NUCLEOTIDE SEQUENCE [LARGE SCALE GENOMIC DNA]</scope>
    <source>
        <strain evidence="4 5">YIT 12062</strain>
    </source>
</reference>
<dbReference type="PRINTS" id="PR01438">
    <property type="entry name" value="UNVRSLSTRESS"/>
</dbReference>
<dbReference type="eggNOG" id="COG0589">
    <property type="taxonomic scope" value="Bacteria"/>
</dbReference>
<dbReference type="HOGENOM" id="CLU_049301_16_0_11"/>
<dbReference type="EMBL" id="ADMD01000001">
    <property type="protein sequence ID" value="EJZ84502.1"/>
    <property type="molecule type" value="Genomic_DNA"/>
</dbReference>
<name>K0YLP3_9ACTN</name>
<evidence type="ECO:0000256" key="1">
    <source>
        <dbReference type="ARBA" id="ARBA00008791"/>
    </source>
</evidence>
<comment type="subcellular location">
    <subcellularLocation>
        <location evidence="2">Cytoplasm</location>
    </subcellularLocation>
</comment>
<dbReference type="OrthoDB" id="3427787at2"/>
<dbReference type="Gene3D" id="3.40.50.620">
    <property type="entry name" value="HUPs"/>
    <property type="match status" value="1"/>
</dbReference>
<dbReference type="PANTHER" id="PTHR46268">
    <property type="entry name" value="STRESS RESPONSE PROTEIN NHAX"/>
    <property type="match status" value="1"/>
</dbReference>
<dbReference type="PATRIC" id="fig|742818.3.peg.111"/>
<dbReference type="GO" id="GO:0005737">
    <property type="term" value="C:cytoplasm"/>
    <property type="evidence" value="ECO:0007669"/>
    <property type="project" value="UniProtKB-SubCell"/>
</dbReference>
<dbReference type="InterPro" id="IPR014729">
    <property type="entry name" value="Rossmann-like_a/b/a_fold"/>
</dbReference>
<keyword evidence="5" id="KW-1185">Reference proteome</keyword>
<evidence type="ECO:0000313" key="5">
    <source>
        <dbReference type="Proteomes" id="UP000006069"/>
    </source>
</evidence>
<comment type="similarity">
    <text evidence="1 2">Belongs to the universal stress protein A family.</text>
</comment>
<dbReference type="AlphaFoldDB" id="K0YLP3"/>
<dbReference type="Proteomes" id="UP000006069">
    <property type="component" value="Unassembled WGS sequence"/>
</dbReference>
<evidence type="ECO:0000256" key="2">
    <source>
        <dbReference type="PIRNR" id="PIRNR006276"/>
    </source>
</evidence>
<proteinExistence type="inferred from homology"/>
<keyword evidence="2" id="KW-0963">Cytoplasm</keyword>
<dbReference type="Pfam" id="PF00582">
    <property type="entry name" value="Usp"/>
    <property type="match status" value="1"/>
</dbReference>
<dbReference type="SUPFAM" id="SSF52402">
    <property type="entry name" value="Adenine nucleotide alpha hydrolases-like"/>
    <property type="match status" value="1"/>
</dbReference>
<sequence>MAKQYKRIFAALDGGQTQNMVAERAIELAADTHAALMFGHVVDSVPYEAAGTDFAALAADMKAKLEESIADLLEKARNNPNIPEVQVVVKAGRITETLSEQIIEPYHPDLVICGERGLSNIKYVFVGSVSTYLIRNLRCDVLVVKEDEEA</sequence>
<dbReference type="InParanoid" id="K0YLP3"/>
<dbReference type="PIRSF" id="PIRSF006276">
    <property type="entry name" value="UspA"/>
    <property type="match status" value="1"/>
</dbReference>